<reference evidence="4 5" key="1">
    <citation type="submission" date="2021-02" db="EMBL/GenBank/DDBJ databases">
        <title>Genome assembly of Pseudopithomyces chartarum.</title>
        <authorList>
            <person name="Jauregui R."/>
            <person name="Singh J."/>
            <person name="Voisey C."/>
        </authorList>
    </citation>
    <scope>NUCLEOTIDE SEQUENCE [LARGE SCALE GENOMIC DNA]</scope>
    <source>
        <strain evidence="4 5">AGR01</strain>
    </source>
</reference>
<dbReference type="Pfam" id="PF00106">
    <property type="entry name" value="adh_short"/>
    <property type="match status" value="1"/>
</dbReference>
<evidence type="ECO:0000256" key="2">
    <source>
        <dbReference type="ARBA" id="ARBA00023002"/>
    </source>
</evidence>
<evidence type="ECO:0000256" key="3">
    <source>
        <dbReference type="RuleBase" id="RU000363"/>
    </source>
</evidence>
<evidence type="ECO:0000256" key="1">
    <source>
        <dbReference type="ARBA" id="ARBA00006484"/>
    </source>
</evidence>
<name>A0AAN6LRT2_9PLEO</name>
<organism evidence="4 5">
    <name type="scientific">Pseudopithomyces chartarum</name>
    <dbReference type="NCBI Taxonomy" id="1892770"/>
    <lineage>
        <taxon>Eukaryota</taxon>
        <taxon>Fungi</taxon>
        <taxon>Dikarya</taxon>
        <taxon>Ascomycota</taxon>
        <taxon>Pezizomycotina</taxon>
        <taxon>Dothideomycetes</taxon>
        <taxon>Pleosporomycetidae</taxon>
        <taxon>Pleosporales</taxon>
        <taxon>Massarineae</taxon>
        <taxon>Didymosphaeriaceae</taxon>
        <taxon>Pseudopithomyces</taxon>
    </lineage>
</organism>
<dbReference type="InterPro" id="IPR036291">
    <property type="entry name" value="NAD(P)-bd_dom_sf"/>
</dbReference>
<evidence type="ECO:0008006" key="6">
    <source>
        <dbReference type="Google" id="ProtNLM"/>
    </source>
</evidence>
<accession>A0AAN6LRT2</accession>
<proteinExistence type="inferred from homology"/>
<dbReference type="Gene3D" id="3.40.50.720">
    <property type="entry name" value="NAD(P)-binding Rossmann-like Domain"/>
    <property type="match status" value="1"/>
</dbReference>
<dbReference type="GO" id="GO:0016491">
    <property type="term" value="F:oxidoreductase activity"/>
    <property type="evidence" value="ECO:0007669"/>
    <property type="project" value="UniProtKB-KW"/>
</dbReference>
<sequence>MSLKDKNVLITGASIGIGAAIAHRLAAEGANLILFSRTESKLKELAKEIQNKHGSDTKVFTSAVDVSSHESVTNGVKEAVKEAGPIDVLINNAGLAIGAPNAFPDLKIEDIVTMTSTNVNGYLFATYAALNEGGMKERNQGTILNVTSTTALEVPPFPGESIYHASKRFQEGFTDALRTELVGTNIKVLALRPGVVATHFHEQRVGFDKDAYNGFMEGFEPLLSEDVAEGAAWMLQAKERVSIKALDVVPSAQRSLSVFDRDWNKRNGVKE</sequence>
<dbReference type="PANTHER" id="PTHR42901">
    <property type="entry name" value="ALCOHOL DEHYDROGENASE"/>
    <property type="match status" value="1"/>
</dbReference>
<keyword evidence="5" id="KW-1185">Reference proteome</keyword>
<evidence type="ECO:0000313" key="5">
    <source>
        <dbReference type="Proteomes" id="UP001280581"/>
    </source>
</evidence>
<dbReference type="PRINTS" id="PR00080">
    <property type="entry name" value="SDRFAMILY"/>
</dbReference>
<comment type="caution">
    <text evidence="4">The sequence shown here is derived from an EMBL/GenBank/DDBJ whole genome shotgun (WGS) entry which is preliminary data.</text>
</comment>
<keyword evidence="2" id="KW-0560">Oxidoreductase</keyword>
<gene>
    <name evidence="4" type="ORF">GRF29_164g1099919</name>
</gene>
<dbReference type="PANTHER" id="PTHR42901:SF1">
    <property type="entry name" value="ALCOHOL DEHYDROGENASE"/>
    <property type="match status" value="1"/>
</dbReference>
<dbReference type="PRINTS" id="PR00081">
    <property type="entry name" value="GDHRDH"/>
</dbReference>
<dbReference type="Proteomes" id="UP001280581">
    <property type="component" value="Unassembled WGS sequence"/>
</dbReference>
<dbReference type="EMBL" id="WVTA01000015">
    <property type="protein sequence ID" value="KAK3201928.1"/>
    <property type="molecule type" value="Genomic_DNA"/>
</dbReference>
<dbReference type="AlphaFoldDB" id="A0AAN6LRT2"/>
<dbReference type="SUPFAM" id="SSF51735">
    <property type="entry name" value="NAD(P)-binding Rossmann-fold domains"/>
    <property type="match status" value="1"/>
</dbReference>
<protein>
    <recommendedName>
        <fullName evidence="6">NADP-dependent L-serine/L-allo-threonine dehydrogenase ydfG</fullName>
    </recommendedName>
</protein>
<comment type="similarity">
    <text evidence="1 3">Belongs to the short-chain dehydrogenases/reductases (SDR) family.</text>
</comment>
<evidence type="ECO:0000313" key="4">
    <source>
        <dbReference type="EMBL" id="KAK3201928.1"/>
    </source>
</evidence>
<dbReference type="FunFam" id="3.40.50.720:FF:000710">
    <property type="entry name" value="Serine 3-dehydrogenase"/>
    <property type="match status" value="1"/>
</dbReference>
<dbReference type="InterPro" id="IPR002347">
    <property type="entry name" value="SDR_fam"/>
</dbReference>